<keyword evidence="3" id="KW-1185">Reference proteome</keyword>
<organism evidence="2 3">
    <name type="scientific">Bradymonas sediminis</name>
    <dbReference type="NCBI Taxonomy" id="1548548"/>
    <lineage>
        <taxon>Bacteria</taxon>
        <taxon>Deltaproteobacteria</taxon>
        <taxon>Bradymonadales</taxon>
        <taxon>Bradymonadaceae</taxon>
        <taxon>Bradymonas</taxon>
    </lineage>
</organism>
<dbReference type="EMBL" id="CP030032">
    <property type="protein sequence ID" value="AWV88256.1"/>
    <property type="molecule type" value="Genomic_DNA"/>
</dbReference>
<reference evidence="2 3" key="1">
    <citation type="submission" date="2018-06" db="EMBL/GenBank/DDBJ databases">
        <title>Lujinxingia sediminis gen. nov. sp. nov., a new facultative anaerobic member of the class Deltaproteobacteria, and proposal of Lujinxingaceae fam. nov.</title>
        <authorList>
            <person name="Guo L.-Y."/>
            <person name="Li C.-M."/>
            <person name="Wang S."/>
            <person name="Du Z.-J."/>
        </authorList>
    </citation>
    <scope>NUCLEOTIDE SEQUENCE [LARGE SCALE GENOMIC DNA]</scope>
    <source>
        <strain evidence="2 3">FA350</strain>
    </source>
</reference>
<gene>
    <name evidence="2" type="ORF">DN745_02435</name>
</gene>
<name>A0A2Z4FHU6_9DELT</name>
<dbReference type="AlphaFoldDB" id="A0A2Z4FHU6"/>
<accession>A0A2Z4FHU6</accession>
<evidence type="ECO:0000313" key="3">
    <source>
        <dbReference type="Proteomes" id="UP000249799"/>
    </source>
</evidence>
<feature type="region of interest" description="Disordered" evidence="1">
    <location>
        <begin position="50"/>
        <end position="74"/>
    </location>
</feature>
<dbReference type="Proteomes" id="UP000249799">
    <property type="component" value="Chromosome"/>
</dbReference>
<dbReference type="KEGG" id="bsed:DN745_02435"/>
<protein>
    <submittedName>
        <fullName evidence="2">Uncharacterized protein</fullName>
    </submittedName>
</protein>
<evidence type="ECO:0000256" key="1">
    <source>
        <dbReference type="SAM" id="MobiDB-lite"/>
    </source>
</evidence>
<feature type="region of interest" description="Disordered" evidence="1">
    <location>
        <begin position="24"/>
        <end position="43"/>
    </location>
</feature>
<evidence type="ECO:0000313" key="2">
    <source>
        <dbReference type="EMBL" id="AWV88256.1"/>
    </source>
</evidence>
<sequence length="74" mass="8078">MPRFEALALKFALARRIIEARARQSRANGSTLDALAPPERRVRAGGWGQPLKYGLAMDPPPAQSTTHAKRPGTQ</sequence>
<proteinExistence type="predicted"/>